<dbReference type="RefSeq" id="WP_251967576.1">
    <property type="nucleotide sequence ID" value="NZ_CP146284.1"/>
</dbReference>
<evidence type="ECO:0000313" key="2">
    <source>
        <dbReference type="Proteomes" id="UP001320603"/>
    </source>
</evidence>
<evidence type="ECO:0008006" key="3">
    <source>
        <dbReference type="Google" id="ProtNLM"/>
    </source>
</evidence>
<keyword evidence="2" id="KW-1185">Reference proteome</keyword>
<gene>
    <name evidence="1" type="ORF">NEE14_010090</name>
</gene>
<proteinExistence type="predicted"/>
<evidence type="ECO:0000313" key="1">
    <source>
        <dbReference type="EMBL" id="WWV65361.1"/>
    </source>
</evidence>
<sequence length="261" mass="30069">MRKTNIYLFELIFFIIGYTQQVYSQENSIDFQNPVRQENELHLKSPEKISLSPFMLDPSVYFPTSKDLNLHAENPYVMEIGAGAYLLQWDHGSLYGSHTQKSLWGLFDQRSVNLNLIQHYGLLDVETGIAAYKYWMPDNPETQIGISALLSYRFNPILSVTAFGRYVTNPFYLSMAAYPYINTSTYGAYLTIKNEKMGLGLGVQRKYDPFSRQWITDPIIMPSFKMGKIKIQMDFGPALRNGIQNLIHKDRYNQGPIIPHP</sequence>
<name>A0ABZ2IH39_9BACT</name>
<organism evidence="1 2">
    <name type="scientific">Parabacteroides absconsus</name>
    <dbReference type="NCBI Taxonomy" id="2951805"/>
    <lineage>
        <taxon>Bacteria</taxon>
        <taxon>Pseudomonadati</taxon>
        <taxon>Bacteroidota</taxon>
        <taxon>Bacteroidia</taxon>
        <taxon>Bacteroidales</taxon>
        <taxon>Tannerellaceae</taxon>
        <taxon>Parabacteroides</taxon>
    </lineage>
</organism>
<accession>A0ABZ2IH39</accession>
<reference evidence="1 2" key="1">
    <citation type="submission" date="2024-02" db="EMBL/GenBank/DDBJ databases">
        <title>Whole genome sequencing of Parabacteroides sp. AD58.</title>
        <authorList>
            <person name="Chaplin A.V."/>
            <person name="Pikina A.P."/>
            <person name="Sokolova S.R."/>
            <person name="Korostin D.O."/>
            <person name="Efimov B.A."/>
        </authorList>
    </citation>
    <scope>NUCLEOTIDE SEQUENCE [LARGE SCALE GENOMIC DNA]</scope>
    <source>
        <strain evidence="1 2">AD58</strain>
    </source>
</reference>
<dbReference type="EMBL" id="CP146284">
    <property type="protein sequence ID" value="WWV65361.1"/>
    <property type="molecule type" value="Genomic_DNA"/>
</dbReference>
<dbReference type="Proteomes" id="UP001320603">
    <property type="component" value="Chromosome"/>
</dbReference>
<protein>
    <recommendedName>
        <fullName evidence="3">YjbH domain-containing protein</fullName>
    </recommendedName>
</protein>